<keyword evidence="3 6" id="KW-0238">DNA-binding</keyword>
<dbReference type="Gene3D" id="1.10.30.10">
    <property type="entry name" value="High mobility group box domain"/>
    <property type="match status" value="1"/>
</dbReference>
<evidence type="ECO:0000256" key="3">
    <source>
        <dbReference type="ARBA" id="ARBA00023125"/>
    </source>
</evidence>
<reference evidence="10 11" key="1">
    <citation type="journal article" date="2014" name="Nat. Genet.">
        <title>Whole-genome sequence of a flatfish provides insights into ZW sex chromosome evolution and adaptation to a benthic lifestyle.</title>
        <authorList>
            <person name="Chen S."/>
            <person name="Zhang G."/>
            <person name="Shao C."/>
            <person name="Huang Q."/>
            <person name="Liu G."/>
            <person name="Zhang P."/>
            <person name="Song W."/>
            <person name="An N."/>
            <person name="Chalopin D."/>
            <person name="Volff J.N."/>
            <person name="Hong Y."/>
            <person name="Li Q."/>
            <person name="Sha Z."/>
            <person name="Zhou H."/>
            <person name="Xie M."/>
            <person name="Yu Q."/>
            <person name="Liu Y."/>
            <person name="Xiang H."/>
            <person name="Wang N."/>
            <person name="Wu K."/>
            <person name="Yang C."/>
            <person name="Zhou Q."/>
            <person name="Liao X."/>
            <person name="Yang L."/>
            <person name="Hu Q."/>
            <person name="Zhang J."/>
            <person name="Meng L."/>
            <person name="Jin L."/>
            <person name="Tian Y."/>
            <person name="Lian J."/>
            <person name="Yang J."/>
            <person name="Miao G."/>
            <person name="Liu S."/>
            <person name="Liang Z."/>
            <person name="Yan F."/>
            <person name="Li Y."/>
            <person name="Sun B."/>
            <person name="Zhang H."/>
            <person name="Zhang J."/>
            <person name="Zhu Y."/>
            <person name="Du M."/>
            <person name="Zhao Y."/>
            <person name="Schartl M."/>
            <person name="Tang Q."/>
            <person name="Wang J."/>
        </authorList>
    </citation>
    <scope>NUCLEOTIDE SEQUENCE</scope>
</reference>
<organism evidence="10 11">
    <name type="scientific">Cynoglossus semilaevis</name>
    <name type="common">Tongue sole</name>
    <dbReference type="NCBI Taxonomy" id="244447"/>
    <lineage>
        <taxon>Eukaryota</taxon>
        <taxon>Metazoa</taxon>
        <taxon>Chordata</taxon>
        <taxon>Craniata</taxon>
        <taxon>Vertebrata</taxon>
        <taxon>Euteleostomi</taxon>
        <taxon>Actinopterygii</taxon>
        <taxon>Neopterygii</taxon>
        <taxon>Teleostei</taxon>
        <taxon>Neoteleostei</taxon>
        <taxon>Acanthomorphata</taxon>
        <taxon>Carangaria</taxon>
        <taxon>Pleuronectiformes</taxon>
        <taxon>Pleuronectoidei</taxon>
        <taxon>Cynoglossidae</taxon>
        <taxon>Cynoglossinae</taxon>
        <taxon>Cynoglossus</taxon>
    </lineage>
</organism>
<dbReference type="InterPro" id="IPR036910">
    <property type="entry name" value="HMG_box_dom_sf"/>
</dbReference>
<feature type="DNA-binding region" description="HMG box" evidence="7">
    <location>
        <begin position="44"/>
        <end position="112"/>
    </location>
</feature>
<dbReference type="Ensembl" id="ENSCSET00000009600.1">
    <property type="protein sequence ID" value="ENSCSEP00000009487.1"/>
    <property type="gene ID" value="ENSCSEG00000006089.1"/>
</dbReference>
<reference evidence="10" key="2">
    <citation type="submission" date="2025-08" db="UniProtKB">
        <authorList>
            <consortium name="Ensembl"/>
        </authorList>
    </citation>
    <scope>IDENTIFICATION</scope>
</reference>
<evidence type="ECO:0000256" key="1">
    <source>
        <dbReference type="ARBA" id="ARBA00004123"/>
    </source>
</evidence>
<dbReference type="SUPFAM" id="SSF47095">
    <property type="entry name" value="HMG-box"/>
    <property type="match status" value="1"/>
</dbReference>
<evidence type="ECO:0000256" key="5">
    <source>
        <dbReference type="ARBA" id="ARBA00023242"/>
    </source>
</evidence>
<dbReference type="GO" id="GO:0030182">
    <property type="term" value="P:neuron differentiation"/>
    <property type="evidence" value="ECO:0007669"/>
    <property type="project" value="TreeGrafter"/>
</dbReference>
<dbReference type="GO" id="GO:0007420">
    <property type="term" value="P:brain development"/>
    <property type="evidence" value="ECO:0007669"/>
    <property type="project" value="TreeGrafter"/>
</dbReference>
<dbReference type="Proteomes" id="UP000265120">
    <property type="component" value="Chromosome 7"/>
</dbReference>
<evidence type="ECO:0000313" key="11">
    <source>
        <dbReference type="Proteomes" id="UP000265120"/>
    </source>
</evidence>
<dbReference type="InterPro" id="IPR009071">
    <property type="entry name" value="HMG_box_dom"/>
</dbReference>
<evidence type="ECO:0000256" key="4">
    <source>
        <dbReference type="ARBA" id="ARBA00023163"/>
    </source>
</evidence>
<comment type="subcellular location">
    <subcellularLocation>
        <location evidence="1 6">Nucleus</location>
    </subcellularLocation>
</comment>
<dbReference type="FunFam" id="1.10.30.10:FF:000007">
    <property type="entry name" value="Transcription factor SOX"/>
    <property type="match status" value="1"/>
</dbReference>
<keyword evidence="4 6" id="KW-0804">Transcription</keyword>
<dbReference type="InParanoid" id="A0A3P8V4K1"/>
<dbReference type="STRING" id="244447.ENSCSEP00000009487"/>
<evidence type="ECO:0000256" key="2">
    <source>
        <dbReference type="ARBA" id="ARBA00023015"/>
    </source>
</evidence>
<dbReference type="SMART" id="SM00398">
    <property type="entry name" value="HMG"/>
    <property type="match status" value="1"/>
</dbReference>
<dbReference type="GO" id="GO:0005634">
    <property type="term" value="C:nucleus"/>
    <property type="evidence" value="ECO:0007669"/>
    <property type="project" value="UniProtKB-SubCell"/>
</dbReference>
<dbReference type="PIRSF" id="PIRSF038098">
    <property type="entry name" value="SOX-12/11/4a"/>
    <property type="match status" value="1"/>
</dbReference>
<dbReference type="InterPro" id="IPR050140">
    <property type="entry name" value="SRY-related_HMG-box_TF-like"/>
</dbReference>
<protein>
    <recommendedName>
        <fullName evidence="6">Transcription factor SOX</fullName>
    </recommendedName>
</protein>
<keyword evidence="5 6" id="KW-0539">Nucleus</keyword>
<keyword evidence="2 6" id="KW-0805">Transcription regulation</keyword>
<dbReference type="PANTHER" id="PTHR10270:SF27">
    <property type="entry name" value="TRANSCRIPTION FACTOR SOX-4"/>
    <property type="match status" value="1"/>
</dbReference>
<evidence type="ECO:0000259" key="9">
    <source>
        <dbReference type="PROSITE" id="PS50118"/>
    </source>
</evidence>
<dbReference type="Pfam" id="PF00505">
    <property type="entry name" value="HMG_box"/>
    <property type="match status" value="1"/>
</dbReference>
<sequence>MMPEHSEFRSDSDSRSYFHAKHCALSAVAASWHEQQKPAISGHVKRPMNAFMVWSKIERRKIMEQSPDLHNAEISKRLGKQWKTLQEAEKVPFIREAERLRLQHMAEHPDYKFRPKKKSRTGNRTDTSAGTEAPKRAEAKNLNKKLSKLKPRAEMPCPARGRHLSPEVQYRCVLNLFSLFVAETRSNLTVGFTGDEEEPDFEVGAETSMFHLPKVPPPMALTSCLAETEEVGVYDSVSRLYYSFKNISRHCATSPVCLSGSSSSSSSSVYGDDLEDVLAEGRSLLDSLEGSSSSLGLILVDKDLDWCGSGVSREESLGSHFDFPDHCTAELSEMISGNWLHPDSPDVVFTH</sequence>
<evidence type="ECO:0000256" key="7">
    <source>
        <dbReference type="PROSITE-ProRule" id="PRU00267"/>
    </source>
</evidence>
<dbReference type="GO" id="GO:0000122">
    <property type="term" value="P:negative regulation of transcription by RNA polymerase II"/>
    <property type="evidence" value="ECO:0007669"/>
    <property type="project" value="TreeGrafter"/>
</dbReference>
<feature type="region of interest" description="Disordered" evidence="8">
    <location>
        <begin position="106"/>
        <end position="142"/>
    </location>
</feature>
<proteinExistence type="predicted"/>
<reference evidence="10" key="3">
    <citation type="submission" date="2025-09" db="UniProtKB">
        <authorList>
            <consortium name="Ensembl"/>
        </authorList>
    </citation>
    <scope>IDENTIFICATION</scope>
</reference>
<name>A0A3P8V4K1_CYNSE</name>
<keyword evidence="11" id="KW-1185">Reference proteome</keyword>
<dbReference type="PROSITE" id="PS50118">
    <property type="entry name" value="HMG_BOX_2"/>
    <property type="match status" value="1"/>
</dbReference>
<dbReference type="GeneTree" id="ENSGT00940000161652"/>
<evidence type="ECO:0000313" key="10">
    <source>
        <dbReference type="Ensembl" id="ENSCSEP00000009487.1"/>
    </source>
</evidence>
<evidence type="ECO:0000256" key="6">
    <source>
        <dbReference type="PIRNR" id="PIRNR038098"/>
    </source>
</evidence>
<dbReference type="GO" id="GO:0000978">
    <property type="term" value="F:RNA polymerase II cis-regulatory region sequence-specific DNA binding"/>
    <property type="evidence" value="ECO:0007669"/>
    <property type="project" value="TreeGrafter"/>
</dbReference>
<dbReference type="GO" id="GO:0048593">
    <property type="term" value="P:camera-type eye morphogenesis"/>
    <property type="evidence" value="ECO:0007669"/>
    <property type="project" value="TreeGrafter"/>
</dbReference>
<dbReference type="PANTHER" id="PTHR10270">
    <property type="entry name" value="SOX TRANSCRIPTION FACTOR"/>
    <property type="match status" value="1"/>
</dbReference>
<evidence type="ECO:0000256" key="8">
    <source>
        <dbReference type="SAM" id="MobiDB-lite"/>
    </source>
</evidence>
<dbReference type="CDD" id="cd22029">
    <property type="entry name" value="HMG-box_SoxC"/>
    <property type="match status" value="1"/>
</dbReference>
<feature type="domain" description="HMG box" evidence="9">
    <location>
        <begin position="44"/>
        <end position="112"/>
    </location>
</feature>
<dbReference type="GO" id="GO:0001228">
    <property type="term" value="F:DNA-binding transcription activator activity, RNA polymerase II-specific"/>
    <property type="evidence" value="ECO:0007669"/>
    <property type="project" value="TreeGrafter"/>
</dbReference>
<dbReference type="InterPro" id="IPR017386">
    <property type="entry name" value="SOX-12/11/4"/>
</dbReference>
<dbReference type="AlphaFoldDB" id="A0A3P8V4K1"/>
<accession>A0A3P8V4K1</accession>